<dbReference type="RefSeq" id="XP_070883983.1">
    <property type="nucleotide sequence ID" value="XM_071033414.1"/>
</dbReference>
<feature type="domain" description="F-box" evidence="1">
    <location>
        <begin position="238"/>
        <end position="284"/>
    </location>
</feature>
<evidence type="ECO:0000313" key="3">
    <source>
        <dbReference type="Proteomes" id="UP001610432"/>
    </source>
</evidence>
<dbReference type="InterPro" id="IPR001810">
    <property type="entry name" value="F-box_dom"/>
</dbReference>
<dbReference type="SUPFAM" id="SSF81383">
    <property type="entry name" value="F-box domain"/>
    <property type="match status" value="1"/>
</dbReference>
<dbReference type="GeneID" id="98148486"/>
<protein>
    <recommendedName>
        <fullName evidence="1">F-box domain-containing protein</fullName>
    </recommendedName>
</protein>
<keyword evidence="3" id="KW-1185">Reference proteome</keyword>
<reference evidence="2 3" key="1">
    <citation type="submission" date="2024-07" db="EMBL/GenBank/DDBJ databases">
        <title>Section-level genome sequencing and comparative genomics of Aspergillus sections Usti and Cavernicolus.</title>
        <authorList>
            <consortium name="Lawrence Berkeley National Laboratory"/>
            <person name="Nybo J.L."/>
            <person name="Vesth T.C."/>
            <person name="Theobald S."/>
            <person name="Frisvad J.C."/>
            <person name="Larsen T.O."/>
            <person name="Kjaerboelling I."/>
            <person name="Rothschild-Mancinelli K."/>
            <person name="Lyhne E.K."/>
            <person name="Kogle M.E."/>
            <person name="Barry K."/>
            <person name="Clum A."/>
            <person name="Na H."/>
            <person name="Ledsgaard L."/>
            <person name="Lin J."/>
            <person name="Lipzen A."/>
            <person name="Kuo A."/>
            <person name="Riley R."/>
            <person name="Mondo S."/>
            <person name="Labutti K."/>
            <person name="Haridas S."/>
            <person name="Pangalinan J."/>
            <person name="Salamov A.A."/>
            <person name="Simmons B.A."/>
            <person name="Magnuson J.K."/>
            <person name="Chen J."/>
            <person name="Drula E."/>
            <person name="Henrissat B."/>
            <person name="Wiebenga A."/>
            <person name="Lubbers R.J."/>
            <person name="Gomes A.C."/>
            <person name="Macurrencykelacurrency M.R."/>
            <person name="Stajich J."/>
            <person name="Grigoriev I.V."/>
            <person name="Mortensen U.H."/>
            <person name="De Vries R.P."/>
            <person name="Baker S.E."/>
            <person name="Andersen M.R."/>
        </authorList>
    </citation>
    <scope>NUCLEOTIDE SEQUENCE [LARGE SCALE GENOMIC DNA]</scope>
    <source>
        <strain evidence="2 3">CBS 449.75</strain>
    </source>
</reference>
<sequence length="360" mass="40079">MAFDCYCAICGVGFSGMRVGSPSDATPDRRRRCVERIARSLEGTTTVDADEDEPIYTYDPRLVDSDNVAWTSQLHCLGMHDDATGKSRAFISGPGYYADAGELAVKIGQPSKRTYFNCYGFGTDEVPGPVMPFHWCCFEILLRTLTGTTEPRNVNLEALYDAMSSLCNWSGSALRLPYGEDVLRAQGKYWQCLPGAEYSVSHPGTSIKDAIQTHIQTNQNLRIPPVDIDITIGNRHPTNPFGTLPTELIHHICSLLPGDSLKSLIQASLFIHLVTRDNAFWKRFIESDIPWLDEADTHALRTSSSSPPTDLNYQLVHQWLDAATTPTYGMADPVFMGAANRRRIWGVCEELSRSYRALCK</sequence>
<dbReference type="InterPro" id="IPR036047">
    <property type="entry name" value="F-box-like_dom_sf"/>
</dbReference>
<dbReference type="Gene3D" id="1.20.1280.50">
    <property type="match status" value="1"/>
</dbReference>
<organism evidence="2 3">
    <name type="scientific">Aspergillus lucknowensis</name>
    <dbReference type="NCBI Taxonomy" id="176173"/>
    <lineage>
        <taxon>Eukaryota</taxon>
        <taxon>Fungi</taxon>
        <taxon>Dikarya</taxon>
        <taxon>Ascomycota</taxon>
        <taxon>Pezizomycotina</taxon>
        <taxon>Eurotiomycetes</taxon>
        <taxon>Eurotiomycetidae</taxon>
        <taxon>Eurotiales</taxon>
        <taxon>Aspergillaceae</taxon>
        <taxon>Aspergillus</taxon>
        <taxon>Aspergillus subgen. Nidulantes</taxon>
    </lineage>
</organism>
<dbReference type="PROSITE" id="PS50181">
    <property type="entry name" value="FBOX"/>
    <property type="match status" value="1"/>
</dbReference>
<proteinExistence type="predicted"/>
<gene>
    <name evidence="2" type="ORF">BJX67DRAFT_383223</name>
</gene>
<evidence type="ECO:0000259" key="1">
    <source>
        <dbReference type="PROSITE" id="PS50181"/>
    </source>
</evidence>
<accession>A0ABR4LLK6</accession>
<name>A0ABR4LLK6_9EURO</name>
<comment type="caution">
    <text evidence="2">The sequence shown here is derived from an EMBL/GenBank/DDBJ whole genome shotgun (WGS) entry which is preliminary data.</text>
</comment>
<dbReference type="Proteomes" id="UP001610432">
    <property type="component" value="Unassembled WGS sequence"/>
</dbReference>
<evidence type="ECO:0000313" key="2">
    <source>
        <dbReference type="EMBL" id="KAL2865004.1"/>
    </source>
</evidence>
<dbReference type="EMBL" id="JBFXLQ010000035">
    <property type="protein sequence ID" value="KAL2865004.1"/>
    <property type="molecule type" value="Genomic_DNA"/>
</dbReference>